<dbReference type="Gene3D" id="3.20.20.450">
    <property type="entry name" value="EAL domain"/>
    <property type="match status" value="1"/>
</dbReference>
<evidence type="ECO:0000259" key="1">
    <source>
        <dbReference type="PROSITE" id="PS50883"/>
    </source>
</evidence>
<dbReference type="InterPro" id="IPR014408">
    <property type="entry name" value="dGMP_Pdiesterase_EAL/HD-GYP"/>
</dbReference>
<evidence type="ECO:0000313" key="4">
    <source>
        <dbReference type="Proteomes" id="UP000198515"/>
    </source>
</evidence>
<name>A0A1C4CMQ5_9ENTR</name>
<keyword evidence="4" id="KW-1185">Reference proteome</keyword>
<protein>
    <submittedName>
        <fullName evidence="3">EAL and modified HD-GYP domain-containing signal transduction protein</fullName>
    </submittedName>
</protein>
<sequence>MYSFVARQAIFDNLLNTVGYELLFRNSMDNRFPDVSAEQATTQLIEEQFLSAPVGRKNDNSTVYVNFPYQLLVQGLAETLPKNRVVIEILEDASPDRSLLEAVKRMHTQGFRIALDDFSPGNEWDAFIPYIDVIKFDIRKSPREEIDHYIRTHSESLRHAVLLAEKVETYDEYESYKKLGFHLFQGYFFSKPVVTKRNKLVQNQAFALKLMQEVNVESPNLNKIEELLKRDVTLSFKIMRYAQNILYNTRGICGFRNQSLRDIVVYLGINGMRRFVLMACLTSFDNVTTTEIYYLSLIRAKFCELVAERTSAASLSNDAFMVGLFSLLDVILGLPLGELMSQIAVSPEVATALEKESGKLYPFVQLARLFELRKWEEVSDITHKIGLTDSAIVELMNQATKWADELPLSLSH</sequence>
<dbReference type="PROSITE" id="PS51833">
    <property type="entry name" value="HDOD"/>
    <property type="match status" value="1"/>
</dbReference>
<dbReference type="AlphaFoldDB" id="A0A1C4CMQ5"/>
<dbReference type="InterPro" id="IPR052340">
    <property type="entry name" value="RNase_Y/CdgJ"/>
</dbReference>
<proteinExistence type="predicted"/>
<dbReference type="InterPro" id="IPR013976">
    <property type="entry name" value="HDOD"/>
</dbReference>
<dbReference type="Proteomes" id="UP000198515">
    <property type="component" value="Unassembled WGS sequence"/>
</dbReference>
<dbReference type="Pfam" id="PF00563">
    <property type="entry name" value="EAL"/>
    <property type="match status" value="1"/>
</dbReference>
<organism evidence="3 4">
    <name type="scientific">Kosakonia oryziphila</name>
    <dbReference type="NCBI Taxonomy" id="1005667"/>
    <lineage>
        <taxon>Bacteria</taxon>
        <taxon>Pseudomonadati</taxon>
        <taxon>Pseudomonadota</taxon>
        <taxon>Gammaproteobacteria</taxon>
        <taxon>Enterobacterales</taxon>
        <taxon>Enterobacteriaceae</taxon>
        <taxon>Kosakonia</taxon>
    </lineage>
</organism>
<accession>A0A1C4CMQ5</accession>
<reference evidence="4" key="1">
    <citation type="submission" date="2016-08" db="EMBL/GenBank/DDBJ databases">
        <authorList>
            <person name="Varghese N."/>
            <person name="Submissions Spin"/>
        </authorList>
    </citation>
    <scope>NUCLEOTIDE SEQUENCE [LARGE SCALE GENOMIC DNA]</scope>
    <source>
        <strain evidence="4">REICA_142</strain>
    </source>
</reference>
<dbReference type="InterPro" id="IPR035919">
    <property type="entry name" value="EAL_sf"/>
</dbReference>
<dbReference type="Gene3D" id="1.10.3210.10">
    <property type="entry name" value="Hypothetical protein af1432"/>
    <property type="match status" value="1"/>
</dbReference>
<dbReference type="OrthoDB" id="9804751at2"/>
<feature type="domain" description="EAL" evidence="1">
    <location>
        <begin position="1"/>
        <end position="206"/>
    </location>
</feature>
<dbReference type="PANTHER" id="PTHR33525">
    <property type="match status" value="1"/>
</dbReference>
<dbReference type="Pfam" id="PF08668">
    <property type="entry name" value="HDOD"/>
    <property type="match status" value="1"/>
</dbReference>
<dbReference type="PANTHER" id="PTHR33525:SF4">
    <property type="entry name" value="CYCLIC DI-GMP PHOSPHODIESTERASE CDGJ"/>
    <property type="match status" value="1"/>
</dbReference>
<dbReference type="SUPFAM" id="SSF109604">
    <property type="entry name" value="HD-domain/PDEase-like"/>
    <property type="match status" value="1"/>
</dbReference>
<dbReference type="InterPro" id="IPR001633">
    <property type="entry name" value="EAL_dom"/>
</dbReference>
<dbReference type="SMART" id="SM00052">
    <property type="entry name" value="EAL"/>
    <property type="match status" value="1"/>
</dbReference>
<dbReference type="SUPFAM" id="SSF141868">
    <property type="entry name" value="EAL domain-like"/>
    <property type="match status" value="1"/>
</dbReference>
<dbReference type="EMBL" id="FMBC01000012">
    <property type="protein sequence ID" value="SCC20314.1"/>
    <property type="molecule type" value="Genomic_DNA"/>
</dbReference>
<feature type="domain" description="HDOD" evidence="2">
    <location>
        <begin position="200"/>
        <end position="391"/>
    </location>
</feature>
<evidence type="ECO:0000259" key="2">
    <source>
        <dbReference type="PROSITE" id="PS51833"/>
    </source>
</evidence>
<dbReference type="PROSITE" id="PS50883">
    <property type="entry name" value="EAL"/>
    <property type="match status" value="1"/>
</dbReference>
<dbReference type="RefSeq" id="WP_090135029.1">
    <property type="nucleotide sequence ID" value="NZ_FMBC01000012.1"/>
</dbReference>
<dbReference type="PIRSF" id="PIRSF003180">
    <property type="entry name" value="DiGMPpdiest_YuxH"/>
    <property type="match status" value="1"/>
</dbReference>
<evidence type="ECO:0000313" key="3">
    <source>
        <dbReference type="EMBL" id="SCC20314.1"/>
    </source>
</evidence>
<gene>
    <name evidence="3" type="ORF">GA0061070_101221</name>
</gene>